<dbReference type="InterPro" id="IPR050375">
    <property type="entry name" value="MFS_TsgA-like"/>
</dbReference>
<comment type="subcellular location">
    <subcellularLocation>
        <location evidence="1">Cell inner membrane</location>
        <topology evidence="1">Multi-pass membrane protein</topology>
    </subcellularLocation>
</comment>
<feature type="region of interest" description="Disordered" evidence="3">
    <location>
        <begin position="894"/>
        <end position="913"/>
    </location>
</feature>
<dbReference type="EMBL" id="CAJHIA010000012">
    <property type="protein sequence ID" value="CAD6444800.1"/>
    <property type="molecule type" value="Genomic_DNA"/>
</dbReference>
<dbReference type="GO" id="GO:0005886">
    <property type="term" value="C:plasma membrane"/>
    <property type="evidence" value="ECO:0007669"/>
    <property type="project" value="UniProtKB-SubCell"/>
</dbReference>
<keyword evidence="4" id="KW-0472">Membrane</keyword>
<keyword evidence="4" id="KW-0812">Transmembrane</keyword>
<feature type="domain" description="Rhodopsin" evidence="5">
    <location>
        <begin position="32"/>
        <end position="285"/>
    </location>
</feature>
<keyword evidence="2" id="KW-1003">Cell membrane</keyword>
<feature type="transmembrane region" description="Helical" evidence="4">
    <location>
        <begin position="776"/>
        <end position="797"/>
    </location>
</feature>
<feature type="transmembrane region" description="Helical" evidence="4">
    <location>
        <begin position="48"/>
        <end position="68"/>
    </location>
</feature>
<feature type="transmembrane region" description="Helical" evidence="4">
    <location>
        <begin position="127"/>
        <end position="149"/>
    </location>
</feature>
<dbReference type="Gene3D" id="1.20.1250.20">
    <property type="entry name" value="MFS general substrate transporter like domains"/>
    <property type="match status" value="2"/>
</dbReference>
<proteinExistence type="predicted"/>
<feature type="transmembrane region" description="Helical" evidence="4">
    <location>
        <begin position="585"/>
        <end position="606"/>
    </location>
</feature>
<evidence type="ECO:0000313" key="6">
    <source>
        <dbReference type="EMBL" id="CAD6444800.1"/>
    </source>
</evidence>
<protein>
    <submittedName>
        <fullName evidence="6">4d4500dc-d5f4-4f54-8bcd-c12e6fac5846</fullName>
    </submittedName>
</protein>
<evidence type="ECO:0000256" key="4">
    <source>
        <dbReference type="SAM" id="Phobius"/>
    </source>
</evidence>
<organism evidence="6 7">
    <name type="scientific">Sclerotinia trifoliorum</name>
    <dbReference type="NCBI Taxonomy" id="28548"/>
    <lineage>
        <taxon>Eukaryota</taxon>
        <taxon>Fungi</taxon>
        <taxon>Dikarya</taxon>
        <taxon>Ascomycota</taxon>
        <taxon>Pezizomycotina</taxon>
        <taxon>Leotiomycetes</taxon>
        <taxon>Helotiales</taxon>
        <taxon>Sclerotiniaceae</taxon>
        <taxon>Sclerotinia</taxon>
    </lineage>
</organism>
<feature type="transmembrane region" description="Helical" evidence="4">
    <location>
        <begin position="414"/>
        <end position="434"/>
    </location>
</feature>
<evidence type="ECO:0000256" key="1">
    <source>
        <dbReference type="ARBA" id="ARBA00004429"/>
    </source>
</evidence>
<feature type="region of interest" description="Disordered" evidence="3">
    <location>
        <begin position="333"/>
        <end position="360"/>
    </location>
</feature>
<dbReference type="GO" id="GO:0022857">
    <property type="term" value="F:transmembrane transporter activity"/>
    <property type="evidence" value="ECO:0007669"/>
    <property type="project" value="InterPro"/>
</dbReference>
<feature type="region of interest" description="Disordered" evidence="3">
    <location>
        <begin position="297"/>
        <end position="320"/>
    </location>
</feature>
<feature type="transmembrane region" description="Helical" evidence="4">
    <location>
        <begin position="169"/>
        <end position="195"/>
    </location>
</feature>
<dbReference type="InterPro" id="IPR036259">
    <property type="entry name" value="MFS_trans_sf"/>
</dbReference>
<feature type="transmembrane region" description="Helical" evidence="4">
    <location>
        <begin position="207"/>
        <end position="228"/>
    </location>
</feature>
<dbReference type="Pfam" id="PF07690">
    <property type="entry name" value="MFS_1"/>
    <property type="match status" value="1"/>
</dbReference>
<dbReference type="InterPro" id="IPR049326">
    <property type="entry name" value="Rhodopsin_dom_fungi"/>
</dbReference>
<dbReference type="OrthoDB" id="546893at2759"/>
<reference evidence="6" key="1">
    <citation type="submission" date="2020-10" db="EMBL/GenBank/DDBJ databases">
        <authorList>
            <person name="Kusch S."/>
        </authorList>
    </citation>
    <scope>NUCLEOTIDE SEQUENCE</scope>
    <source>
        <strain evidence="6">SwB9</strain>
    </source>
</reference>
<evidence type="ECO:0000259" key="5">
    <source>
        <dbReference type="Pfam" id="PF20684"/>
    </source>
</evidence>
<gene>
    <name evidence="6" type="ORF">SCLTRI_LOCUS4592</name>
</gene>
<dbReference type="SUPFAM" id="SSF103473">
    <property type="entry name" value="MFS general substrate transporter"/>
    <property type="match status" value="1"/>
</dbReference>
<feature type="transmembrane region" description="Helical" evidence="4">
    <location>
        <begin position="260"/>
        <end position="279"/>
    </location>
</feature>
<feature type="transmembrane region" description="Helical" evidence="4">
    <location>
        <begin position="14"/>
        <end position="36"/>
    </location>
</feature>
<accession>A0A8H2VV63</accession>
<evidence type="ECO:0000256" key="2">
    <source>
        <dbReference type="ARBA" id="ARBA00022475"/>
    </source>
</evidence>
<dbReference type="InterPro" id="IPR011701">
    <property type="entry name" value="MFS"/>
</dbReference>
<feature type="compositionally biased region" description="Basic and acidic residues" evidence="3">
    <location>
        <begin position="899"/>
        <end position="913"/>
    </location>
</feature>
<evidence type="ECO:0000313" key="7">
    <source>
        <dbReference type="Proteomes" id="UP000624404"/>
    </source>
</evidence>
<keyword evidence="4" id="KW-1133">Transmembrane helix</keyword>
<dbReference type="Proteomes" id="UP000624404">
    <property type="component" value="Unassembled WGS sequence"/>
</dbReference>
<dbReference type="Pfam" id="PF20684">
    <property type="entry name" value="Fung_rhodopsin"/>
    <property type="match status" value="1"/>
</dbReference>
<keyword evidence="7" id="KW-1185">Reference proteome</keyword>
<sequence length="913" mass="100913">MSTSIDSLQSRSDVVFWVTTITFILASIFVVARLVSRFGILESRSWDDWFIILSWFFAFGLTFAIDYATTKGLGRLDGDIKDEWRPGLKKAEYAFTLLYNPCLMATKTSILIFYLRLSKDTQKLLRWASGITLAVACVDGIVLTFVNAFQCKPVAAAWRTDGDGKCLSIITIYLASAPVNIITDLAILVLPIPVLTGMFLPQRQKAILVFTFSLGIFVAIVDVIRIYYLQQASNNFLTSVLLHSKLGAGADFPYNASLSFMWSAVEVNIGIVCACIPTLKPLVKRILPAMILDRASGRRGSRTHTTEKFESASPQSGGDVQLDTVNNMASPTTTPLGLVSDASPSPLSDTHPGGHREDMEEEELSMAEFLTAPAGFGLQTLRRNSTARTTNTTYFGFVNMRVPKSMMKTRGKEAFKYCTMVTILFFLWGFSYGLLNRLNNEIAILANYSESETIGLSAAYFGGYVIGALTVGQWVLRHSGFKATFISGLCIYGTGTLMFWPSAVLTSFTGFILSSVVVGLGLSILETAANPFLALCGPTQYAEFRLMLAQSIQAVASLVSQVLAEKALFRGVRIENEKHLTLIDVQWTYLAIALFTVILALFFYYMPLPEACDEDLQAQSDLLEIYPTRKLPWTGTSIIYTTLVFGVVSQLCYVAAQECVSEFFKPLLVSYVPSSKSFKSVFTLHDDEDYLLLGHGLFAIGRFAFAPLCLMFPPRLLLLMCFSFLTLFSAFIFAINDISPSFLAASSLLVFFFEGPIFPLVFSLTIRGMGKDTKWASAWVVASATGGSVFVFVTFGVQKIHTVQYSFVIIFVLFLVGLLYPVYLNFGGKGVRHQVDPKAMRVGRGFWNGSGGNEEDGPEMRNGSAERSDTALRRLSRRVSILVRKISPTGRKCSSELPIVEHRETRDREDNSG</sequence>
<evidence type="ECO:0000256" key="3">
    <source>
        <dbReference type="SAM" id="MobiDB-lite"/>
    </source>
</evidence>
<comment type="caution">
    <text evidence="6">The sequence shown here is derived from an EMBL/GenBank/DDBJ whole genome shotgun (WGS) entry which is preliminary data.</text>
</comment>
<feature type="transmembrane region" description="Helical" evidence="4">
    <location>
        <begin position="454"/>
        <end position="476"/>
    </location>
</feature>
<feature type="transmembrane region" description="Helical" evidence="4">
    <location>
        <begin position="93"/>
        <end position="115"/>
    </location>
</feature>
<name>A0A8H2VV63_9HELO</name>
<feature type="region of interest" description="Disordered" evidence="3">
    <location>
        <begin position="846"/>
        <end position="868"/>
    </location>
</feature>
<dbReference type="PANTHER" id="PTHR43702:SF13">
    <property type="entry name" value="MONOSACCHARIDE TRANSPORTER, PUTATIVE (AFU_ORTHOLOGUE AFUA_4G06630)-RELATED"/>
    <property type="match status" value="1"/>
</dbReference>
<feature type="transmembrane region" description="Helical" evidence="4">
    <location>
        <begin position="803"/>
        <end position="824"/>
    </location>
</feature>
<feature type="transmembrane region" description="Helical" evidence="4">
    <location>
        <begin position="717"/>
        <end position="736"/>
    </location>
</feature>
<dbReference type="PANTHER" id="PTHR43702">
    <property type="entry name" value="L-FUCOSE-PROTON SYMPORTER"/>
    <property type="match status" value="1"/>
</dbReference>
<dbReference type="AlphaFoldDB" id="A0A8H2VV63"/>
<feature type="transmembrane region" description="Helical" evidence="4">
    <location>
        <begin position="742"/>
        <end position="764"/>
    </location>
</feature>